<dbReference type="InterPro" id="IPR012910">
    <property type="entry name" value="Plug_dom"/>
</dbReference>
<dbReference type="InterPro" id="IPR036942">
    <property type="entry name" value="Beta-barrel_TonB_sf"/>
</dbReference>
<protein>
    <submittedName>
        <fullName evidence="14">TonB-dependent receptor</fullName>
    </submittedName>
</protein>
<evidence type="ECO:0000259" key="13">
    <source>
        <dbReference type="Pfam" id="PF07715"/>
    </source>
</evidence>
<dbReference type="PROSITE" id="PS52016">
    <property type="entry name" value="TONB_DEPENDENT_REC_3"/>
    <property type="match status" value="1"/>
</dbReference>
<evidence type="ECO:0000256" key="8">
    <source>
        <dbReference type="PROSITE-ProRule" id="PRU01360"/>
    </source>
</evidence>
<accession>A0ABT6JPY0</accession>
<feature type="compositionally biased region" description="Polar residues" evidence="10">
    <location>
        <begin position="267"/>
        <end position="278"/>
    </location>
</feature>
<evidence type="ECO:0000256" key="3">
    <source>
        <dbReference type="ARBA" id="ARBA00022452"/>
    </source>
</evidence>
<evidence type="ECO:0000256" key="4">
    <source>
        <dbReference type="ARBA" id="ARBA00022692"/>
    </source>
</evidence>
<keyword evidence="5 9" id="KW-0798">TonB box</keyword>
<keyword evidence="15" id="KW-1185">Reference proteome</keyword>
<name>A0ABT6JPY0_9GAMM</name>
<dbReference type="SUPFAM" id="SSF56935">
    <property type="entry name" value="Porins"/>
    <property type="match status" value="1"/>
</dbReference>
<dbReference type="InterPro" id="IPR010104">
    <property type="entry name" value="TonB_rcpt_bac"/>
</dbReference>
<dbReference type="CDD" id="cd01347">
    <property type="entry name" value="ligand_gated_channel"/>
    <property type="match status" value="1"/>
</dbReference>
<evidence type="ECO:0000256" key="11">
    <source>
        <dbReference type="SAM" id="SignalP"/>
    </source>
</evidence>
<comment type="similarity">
    <text evidence="8 9">Belongs to the TonB-dependent receptor family.</text>
</comment>
<evidence type="ECO:0000313" key="14">
    <source>
        <dbReference type="EMBL" id="MDH5832682.1"/>
    </source>
</evidence>
<evidence type="ECO:0000256" key="7">
    <source>
        <dbReference type="ARBA" id="ARBA00023237"/>
    </source>
</evidence>
<evidence type="ECO:0000256" key="2">
    <source>
        <dbReference type="ARBA" id="ARBA00022448"/>
    </source>
</evidence>
<gene>
    <name evidence="14" type="ORF">QFW81_01865</name>
</gene>
<evidence type="ECO:0000259" key="12">
    <source>
        <dbReference type="Pfam" id="PF00593"/>
    </source>
</evidence>
<keyword evidence="6 8" id="KW-0472">Membrane</keyword>
<dbReference type="RefSeq" id="WP_280576865.1">
    <property type="nucleotide sequence ID" value="NZ_JARXRO010000009.1"/>
</dbReference>
<feature type="region of interest" description="Disordered" evidence="10">
    <location>
        <begin position="244"/>
        <end position="278"/>
    </location>
</feature>
<feature type="domain" description="TonB-dependent receptor plug" evidence="13">
    <location>
        <begin position="60"/>
        <end position="170"/>
    </location>
</feature>
<keyword evidence="2 8" id="KW-0813">Transport</keyword>
<dbReference type="PANTHER" id="PTHR40980">
    <property type="entry name" value="PLUG DOMAIN-CONTAINING PROTEIN"/>
    <property type="match status" value="1"/>
</dbReference>
<dbReference type="InterPro" id="IPR039426">
    <property type="entry name" value="TonB-dep_rcpt-like"/>
</dbReference>
<evidence type="ECO:0000256" key="10">
    <source>
        <dbReference type="SAM" id="MobiDB-lite"/>
    </source>
</evidence>
<feature type="chain" id="PRO_5045328968" evidence="11">
    <location>
        <begin position="25"/>
        <end position="937"/>
    </location>
</feature>
<proteinExistence type="inferred from homology"/>
<evidence type="ECO:0000256" key="6">
    <source>
        <dbReference type="ARBA" id="ARBA00023136"/>
    </source>
</evidence>
<keyword evidence="14" id="KW-0675">Receptor</keyword>
<dbReference type="PROSITE" id="PS51257">
    <property type="entry name" value="PROKAR_LIPOPROTEIN"/>
    <property type="match status" value="1"/>
</dbReference>
<dbReference type="Gene3D" id="2.40.170.20">
    <property type="entry name" value="TonB-dependent receptor, beta-barrel domain"/>
    <property type="match status" value="1"/>
</dbReference>
<dbReference type="Proteomes" id="UP001156873">
    <property type="component" value="Unassembled WGS sequence"/>
</dbReference>
<keyword evidence="3 8" id="KW-1134">Transmembrane beta strand</keyword>
<dbReference type="EMBL" id="JARXRO010000009">
    <property type="protein sequence ID" value="MDH5832682.1"/>
    <property type="molecule type" value="Genomic_DNA"/>
</dbReference>
<evidence type="ECO:0000256" key="1">
    <source>
        <dbReference type="ARBA" id="ARBA00004571"/>
    </source>
</evidence>
<evidence type="ECO:0000313" key="15">
    <source>
        <dbReference type="Proteomes" id="UP001156873"/>
    </source>
</evidence>
<dbReference type="InterPro" id="IPR000531">
    <property type="entry name" value="Beta-barrel_TonB"/>
</dbReference>
<reference evidence="14 15" key="1">
    <citation type="submission" date="2023-04" db="EMBL/GenBank/DDBJ databases">
        <title>Luteimonas sp. M1R5S59.</title>
        <authorList>
            <person name="Sun J.-Q."/>
        </authorList>
    </citation>
    <scope>NUCLEOTIDE SEQUENCE [LARGE SCALE GENOMIC DNA]</scope>
    <source>
        <strain evidence="14 15">M1R5S59</strain>
    </source>
</reference>
<dbReference type="PANTHER" id="PTHR40980:SF3">
    <property type="entry name" value="TONB-DEPENDENT RECEPTOR-LIKE BETA-BARREL DOMAIN-CONTAINING PROTEIN"/>
    <property type="match status" value="1"/>
</dbReference>
<dbReference type="Pfam" id="PF07715">
    <property type="entry name" value="Plug"/>
    <property type="match status" value="1"/>
</dbReference>
<dbReference type="NCBIfam" id="TIGR01782">
    <property type="entry name" value="TonB-Xanth-Caul"/>
    <property type="match status" value="1"/>
</dbReference>
<keyword evidence="11" id="KW-0732">Signal</keyword>
<keyword evidence="4 8" id="KW-0812">Transmembrane</keyword>
<feature type="signal peptide" evidence="11">
    <location>
        <begin position="1"/>
        <end position="24"/>
    </location>
</feature>
<comment type="subcellular location">
    <subcellularLocation>
        <location evidence="1 8">Cell outer membrane</location>
        <topology evidence="1 8">Multi-pass membrane protein</topology>
    </subcellularLocation>
</comment>
<dbReference type="Gene3D" id="2.170.130.10">
    <property type="entry name" value="TonB-dependent receptor, plug domain"/>
    <property type="match status" value="1"/>
</dbReference>
<keyword evidence="7 8" id="KW-0998">Cell outer membrane</keyword>
<evidence type="ECO:0000256" key="5">
    <source>
        <dbReference type="ARBA" id="ARBA00023077"/>
    </source>
</evidence>
<dbReference type="Pfam" id="PF00593">
    <property type="entry name" value="TonB_dep_Rec_b-barrel"/>
    <property type="match status" value="1"/>
</dbReference>
<sequence>MKHRTSMLSAAIAACLGVAAQASAQDAATQGTDAAESPSELDRVVVTGIRASLQQALDTKRNSDAIVDVITAEDVGKFPSTNIAEAMTMIPGVTIDRLFGQGERVSILGTDPALNRTLLNGQTVASADWFILDHPSRTFNYSLLAPQIVGKVTVYKSPEAHIDEGSIGGTVVVETRKPLDLEESMVVGGQLGYLYNDRDEDGQPQGSLMFGWKNEAENFGLILSAQRLDETIRRDGIEAYGSVSARDYRDGQGGGGSVNNLPPDWSQPPNGDGSQPTLPASCVGACADTLEANLDARGPNSLSASFFEQQRERNSYSMALQFKPVDELDIEFNALKIDASYDNINQSMFAFMGNAWNSLMRLTDVTVEDGIITRGTFRNALSVFDVQNRKSTVETESYDLKAKWSGERWFASAHVGTTEATGGTDQQVFGEFLNWANYSYDISRAPSQPGMLTYHGTNPFTDPSAFRMDGGWGADPTQPPPSWNPGWGGNIVFKPTWDEETYGQLDFGLNLDSPVYMLRFGVKRREHETEQQMGGVSLASVAGYGDATADMFNPQSVPGNYLTGFDGYGDLGDRFYIDGWALADYILGGDWLAPWQTMPEPSTFNDPSFAANTWRIVEDINAAYVQADFSWNGLRGNVGLRYVQTETESHSWQCVRTDAPPPCPADGYAPAVVGKTYNNVLPNVNLAYDLANDVVLRFSGAKVIARPNYSDMSSYLWLGDQTLTGGGGNPDLDPYESTNFDVSAEWYFSEDAILAGSVFYKDVDNYILTTTSPEEHFNQSRNEVTTYQVARPDNAGTAKIQGAALAWQQQIGGGFGMVANYTYADAESSSGDPMPYNSKNQLNISPYFENERFSARLSASWRSEYFTNVDRGDNLWVRPYTSMDLSLGYRFNDNVSLNFDAMNLLDEAYHSYADTERLTRGVYRSGRRFLTTLRMQF</sequence>
<feature type="domain" description="TonB-dependent receptor-like beta-barrel" evidence="12">
    <location>
        <begin position="460"/>
        <end position="904"/>
    </location>
</feature>
<evidence type="ECO:0000256" key="9">
    <source>
        <dbReference type="RuleBase" id="RU003357"/>
    </source>
</evidence>
<comment type="caution">
    <text evidence="14">The sequence shown here is derived from an EMBL/GenBank/DDBJ whole genome shotgun (WGS) entry which is preliminary data.</text>
</comment>
<dbReference type="InterPro" id="IPR037066">
    <property type="entry name" value="Plug_dom_sf"/>
</dbReference>
<organism evidence="14 15">
    <name type="scientific">Luteimonas kalidii</name>
    <dbReference type="NCBI Taxonomy" id="3042025"/>
    <lineage>
        <taxon>Bacteria</taxon>
        <taxon>Pseudomonadati</taxon>
        <taxon>Pseudomonadota</taxon>
        <taxon>Gammaproteobacteria</taxon>
        <taxon>Lysobacterales</taxon>
        <taxon>Lysobacteraceae</taxon>
        <taxon>Luteimonas</taxon>
    </lineage>
</organism>